<dbReference type="PANTHER" id="PTHR31594:SF14">
    <property type="entry name" value="FIBRONECTIN TYPE-III DOMAIN-CONTAINING PROTEIN"/>
    <property type="match status" value="1"/>
</dbReference>
<organism evidence="1 2">
    <name type="scientific">Daphnia magna</name>
    <dbReference type="NCBI Taxonomy" id="35525"/>
    <lineage>
        <taxon>Eukaryota</taxon>
        <taxon>Metazoa</taxon>
        <taxon>Ecdysozoa</taxon>
        <taxon>Arthropoda</taxon>
        <taxon>Crustacea</taxon>
        <taxon>Branchiopoda</taxon>
        <taxon>Diplostraca</taxon>
        <taxon>Cladocera</taxon>
        <taxon>Anomopoda</taxon>
        <taxon>Daphniidae</taxon>
        <taxon>Daphnia</taxon>
    </lineage>
</organism>
<dbReference type="Proteomes" id="UP001234178">
    <property type="component" value="Unassembled WGS sequence"/>
</dbReference>
<protein>
    <submittedName>
        <fullName evidence="1">Uncharacterized protein</fullName>
    </submittedName>
</protein>
<accession>A0ABR0AYH2</accession>
<name>A0ABR0AYH2_9CRUS</name>
<reference evidence="1 2" key="1">
    <citation type="journal article" date="2023" name="Nucleic Acids Res.">
        <title>The hologenome of Daphnia magna reveals possible DNA methylation and microbiome-mediated evolution of the host genome.</title>
        <authorList>
            <person name="Chaturvedi A."/>
            <person name="Li X."/>
            <person name="Dhandapani V."/>
            <person name="Marshall H."/>
            <person name="Kissane S."/>
            <person name="Cuenca-Cambronero M."/>
            <person name="Asole G."/>
            <person name="Calvet F."/>
            <person name="Ruiz-Romero M."/>
            <person name="Marangio P."/>
            <person name="Guigo R."/>
            <person name="Rago D."/>
            <person name="Mirbahai L."/>
            <person name="Eastwood N."/>
            <person name="Colbourne J.K."/>
            <person name="Zhou J."/>
            <person name="Mallon E."/>
            <person name="Orsini L."/>
        </authorList>
    </citation>
    <scope>NUCLEOTIDE SEQUENCE [LARGE SCALE GENOMIC DNA]</scope>
    <source>
        <strain evidence="1">LRV0_1</strain>
    </source>
</reference>
<dbReference type="PANTHER" id="PTHR31594">
    <property type="entry name" value="AIG1-TYPE G DOMAIN-CONTAINING PROTEIN"/>
    <property type="match status" value="1"/>
</dbReference>
<evidence type="ECO:0000313" key="2">
    <source>
        <dbReference type="Proteomes" id="UP001234178"/>
    </source>
</evidence>
<comment type="caution">
    <text evidence="1">The sequence shown here is derived from an EMBL/GenBank/DDBJ whole genome shotgun (WGS) entry which is preliminary data.</text>
</comment>
<sequence>MSRDLDVIKILALGRPFAIGMLYNYVDDTTVPNLRIWDPDVVSRLAVVDENVKSTAKVHLKVPEQIDEDDGNVDGEEEQTLLTDLGMDDHTAMSVTAGLLRSSLKGAWQYTADWIDQTEGLLNHGVQVAVHCRSTIKKVSVDPELEIICKRKKLVDSQATHVVIAITRVVNIAAMNDEIVIGNEIFCSSDYRAIGFKMSIDR</sequence>
<dbReference type="InterPro" id="IPR052090">
    <property type="entry name" value="Cytolytic_pore-forming_toxin"/>
</dbReference>
<evidence type="ECO:0000313" key="1">
    <source>
        <dbReference type="EMBL" id="KAK4030169.1"/>
    </source>
</evidence>
<gene>
    <name evidence="1" type="ORF">OUZ56_023146</name>
</gene>
<proteinExistence type="predicted"/>
<keyword evidence="2" id="KW-1185">Reference proteome</keyword>
<dbReference type="EMBL" id="JAOYFB010000039">
    <property type="protein sequence ID" value="KAK4030169.1"/>
    <property type="molecule type" value="Genomic_DNA"/>
</dbReference>